<protein>
    <recommendedName>
        <fullName evidence="3">C2H2-type domain-containing protein</fullName>
    </recommendedName>
</protein>
<keyword evidence="5" id="KW-1185">Reference proteome</keyword>
<dbReference type="EMBL" id="LN890949">
    <property type="protein sequence ID" value="CUS15190.1"/>
    <property type="molecule type" value="Genomic_DNA"/>
</dbReference>
<accession>A0A292Q8Y3</accession>
<dbReference type="AlphaFoldDB" id="A0A292Q8Y3"/>
<proteinExistence type="predicted"/>
<dbReference type="InterPro" id="IPR013087">
    <property type="entry name" value="Znf_C2H2_type"/>
</dbReference>
<feature type="region of interest" description="Disordered" evidence="2">
    <location>
        <begin position="148"/>
        <end position="177"/>
    </location>
</feature>
<keyword evidence="1" id="KW-0479">Metal-binding</keyword>
<dbReference type="Proteomes" id="UP001412239">
    <property type="component" value="Unassembled WGS sequence"/>
</dbReference>
<dbReference type="GO" id="GO:0008270">
    <property type="term" value="F:zinc ion binding"/>
    <property type="evidence" value="ECO:0007669"/>
    <property type="project" value="UniProtKB-KW"/>
</dbReference>
<gene>
    <name evidence="4" type="ORF">GSTUAT00000657001</name>
</gene>
<keyword evidence="1" id="KW-0862">Zinc</keyword>
<feature type="non-terminal residue" evidence="4">
    <location>
        <position position="1"/>
    </location>
</feature>
<sequence>MYLYLSGVASMAKRTSENLELFIHSHPPPPTSQAYYYPFQFLPQQKKKPTRTRDLGHAIRNRGDQSPTPLQPLRQREDQHKSTYSLVAFKGRDIAPNRTSAILCPPTHHDGEQDTVADFSDLKPYKCAPCGVGCKRQTDLDRHFRTSRAHSMPKGPACPYGGSNVGQGQKKNSRKWQREPCQVLRPGNPNPRYICV</sequence>
<evidence type="ECO:0000256" key="2">
    <source>
        <dbReference type="SAM" id="MobiDB-lite"/>
    </source>
</evidence>
<evidence type="ECO:0000256" key="1">
    <source>
        <dbReference type="PROSITE-ProRule" id="PRU00042"/>
    </source>
</evidence>
<feature type="region of interest" description="Disordered" evidence="2">
    <location>
        <begin position="58"/>
        <end position="80"/>
    </location>
</feature>
<feature type="domain" description="C2H2-type" evidence="3">
    <location>
        <begin position="125"/>
        <end position="155"/>
    </location>
</feature>
<reference evidence="4" key="1">
    <citation type="submission" date="2015-10" db="EMBL/GenBank/DDBJ databases">
        <authorList>
            <person name="Regsiter A."/>
            <person name="william w."/>
        </authorList>
    </citation>
    <scope>NUCLEOTIDE SEQUENCE</scope>
    <source>
        <strain evidence="4">Montdore</strain>
    </source>
</reference>
<evidence type="ECO:0000313" key="4">
    <source>
        <dbReference type="EMBL" id="CUS15190.1"/>
    </source>
</evidence>
<name>A0A292Q8Y3_9PEZI</name>
<organism evidence="4 5">
    <name type="scientific">Tuber aestivum</name>
    <name type="common">summer truffle</name>
    <dbReference type="NCBI Taxonomy" id="59557"/>
    <lineage>
        <taxon>Eukaryota</taxon>
        <taxon>Fungi</taxon>
        <taxon>Dikarya</taxon>
        <taxon>Ascomycota</taxon>
        <taxon>Pezizomycotina</taxon>
        <taxon>Pezizomycetes</taxon>
        <taxon>Pezizales</taxon>
        <taxon>Tuberaceae</taxon>
        <taxon>Tuber</taxon>
    </lineage>
</organism>
<evidence type="ECO:0000259" key="3">
    <source>
        <dbReference type="PROSITE" id="PS50157"/>
    </source>
</evidence>
<evidence type="ECO:0000313" key="5">
    <source>
        <dbReference type="Proteomes" id="UP001412239"/>
    </source>
</evidence>
<keyword evidence="1" id="KW-0863">Zinc-finger</keyword>
<dbReference type="PROSITE" id="PS50157">
    <property type="entry name" value="ZINC_FINGER_C2H2_2"/>
    <property type="match status" value="1"/>
</dbReference>